<gene>
    <name evidence="11" type="ORF">DdX_19483</name>
</gene>
<evidence type="ECO:0000256" key="8">
    <source>
        <dbReference type="ARBA" id="ARBA00022694"/>
    </source>
</evidence>
<comment type="function">
    <text evidence="10">Adenosyl-L-methionine (AdoMet)-dependent tRNA (uracil-O(2)-)-methyltransferase.</text>
</comment>
<dbReference type="Proteomes" id="UP001201812">
    <property type="component" value="Unassembled WGS sequence"/>
</dbReference>
<dbReference type="EMBL" id="JAKKPZ010000386">
    <property type="protein sequence ID" value="KAI1695630.1"/>
    <property type="molecule type" value="Genomic_DNA"/>
</dbReference>
<dbReference type="GO" id="GO:0030488">
    <property type="term" value="P:tRNA methylation"/>
    <property type="evidence" value="ECO:0007669"/>
    <property type="project" value="UniProtKB-UniRule"/>
</dbReference>
<evidence type="ECO:0000256" key="2">
    <source>
        <dbReference type="ARBA" id="ARBA00004496"/>
    </source>
</evidence>
<dbReference type="PANTHER" id="PTHR21210:SF0">
    <property type="entry name" value="TRNA (URACIL-O(2)-)-METHYLTRANSFERASE-RELATED"/>
    <property type="match status" value="1"/>
</dbReference>
<comment type="function">
    <text evidence="1">Probable adenosyl-L-methionine (AdoMet)-dependent tRNA (uracil-O(2)-)-methyltransferase.</text>
</comment>
<evidence type="ECO:0000313" key="11">
    <source>
        <dbReference type="EMBL" id="KAI1695630.1"/>
    </source>
</evidence>
<reference evidence="11" key="1">
    <citation type="submission" date="2022-01" db="EMBL/GenBank/DDBJ databases">
        <title>Genome Sequence Resource for Two Populations of Ditylenchus destructor, the Migratory Endoparasitic Phytonematode.</title>
        <authorList>
            <person name="Zhang H."/>
            <person name="Lin R."/>
            <person name="Xie B."/>
        </authorList>
    </citation>
    <scope>NUCLEOTIDE SEQUENCE</scope>
    <source>
        <strain evidence="11">BazhouSP</strain>
    </source>
</reference>
<evidence type="ECO:0000256" key="4">
    <source>
        <dbReference type="ARBA" id="ARBA00022490"/>
    </source>
</evidence>
<protein>
    <recommendedName>
        <fullName evidence="10">tRNA (uracil-O(2)-)-methyltransferase</fullName>
        <ecNumber evidence="10">2.1.1.211</ecNumber>
    </recommendedName>
</protein>
<evidence type="ECO:0000256" key="1">
    <source>
        <dbReference type="ARBA" id="ARBA00002778"/>
    </source>
</evidence>
<comment type="catalytic activity">
    <reaction evidence="9 10">
        <text>uridine(44) in tRNA(Ser) + S-adenosyl-L-methionine = 2'-O-methyluridine(44) in tRNA(Ser) + S-adenosyl-L-homocysteine + H(+)</text>
        <dbReference type="Rhea" id="RHEA:43100"/>
        <dbReference type="Rhea" id="RHEA-COMP:10339"/>
        <dbReference type="Rhea" id="RHEA-COMP:10340"/>
        <dbReference type="ChEBI" id="CHEBI:15378"/>
        <dbReference type="ChEBI" id="CHEBI:57856"/>
        <dbReference type="ChEBI" id="CHEBI:59789"/>
        <dbReference type="ChEBI" id="CHEBI:65315"/>
        <dbReference type="ChEBI" id="CHEBI:74478"/>
        <dbReference type="EC" id="2.1.1.211"/>
    </reaction>
</comment>
<dbReference type="Gene3D" id="3.40.50.150">
    <property type="entry name" value="Vaccinia Virus protein VP39"/>
    <property type="match status" value="1"/>
</dbReference>
<keyword evidence="6 10" id="KW-0808">Transferase</keyword>
<keyword evidence="7 10" id="KW-0949">S-adenosyl-L-methionine</keyword>
<dbReference type="GO" id="GO:0005737">
    <property type="term" value="C:cytoplasm"/>
    <property type="evidence" value="ECO:0007669"/>
    <property type="project" value="UniProtKB-SubCell"/>
</dbReference>
<evidence type="ECO:0000256" key="6">
    <source>
        <dbReference type="ARBA" id="ARBA00022679"/>
    </source>
</evidence>
<evidence type="ECO:0000313" key="12">
    <source>
        <dbReference type="Proteomes" id="UP001201812"/>
    </source>
</evidence>
<dbReference type="PANTHER" id="PTHR21210">
    <property type="entry name" value="TRNA (URACIL-O(2)-)-METHYLTRANSFERASE-RELATED"/>
    <property type="match status" value="1"/>
</dbReference>
<keyword evidence="8 10" id="KW-0819">tRNA processing</keyword>
<dbReference type="Pfam" id="PF07757">
    <property type="entry name" value="AdoMet_MTase"/>
    <property type="match status" value="1"/>
</dbReference>
<organism evidence="11 12">
    <name type="scientific">Ditylenchus destructor</name>
    <dbReference type="NCBI Taxonomy" id="166010"/>
    <lineage>
        <taxon>Eukaryota</taxon>
        <taxon>Metazoa</taxon>
        <taxon>Ecdysozoa</taxon>
        <taxon>Nematoda</taxon>
        <taxon>Chromadorea</taxon>
        <taxon>Rhabditida</taxon>
        <taxon>Tylenchina</taxon>
        <taxon>Tylenchomorpha</taxon>
        <taxon>Sphaerularioidea</taxon>
        <taxon>Anguinidae</taxon>
        <taxon>Anguininae</taxon>
        <taxon>Ditylenchus</taxon>
    </lineage>
</organism>
<dbReference type="AlphaFoldDB" id="A0AAD4QX39"/>
<keyword evidence="12" id="KW-1185">Reference proteome</keyword>
<evidence type="ECO:0000256" key="10">
    <source>
        <dbReference type="RuleBase" id="RU368004"/>
    </source>
</evidence>
<dbReference type="GO" id="GO:0141101">
    <property type="term" value="F:tRNA(Ser) (uridine(44)-2'-O-)-methyltransferase activity"/>
    <property type="evidence" value="ECO:0007669"/>
    <property type="project" value="UniProtKB-EC"/>
</dbReference>
<accession>A0AAD4QX39</accession>
<comment type="subcellular location">
    <subcellularLocation>
        <location evidence="2 10">Cytoplasm</location>
    </subcellularLocation>
</comment>
<dbReference type="EC" id="2.1.1.211" evidence="10"/>
<evidence type="ECO:0000256" key="9">
    <source>
        <dbReference type="ARBA" id="ARBA00047957"/>
    </source>
</evidence>
<sequence>MGRTPKTPQPNAKNNAKFGFSVPELGESLKLVFQYWNEKDWTEKSDPKKVVFEDFGIAAYILELFRKFQIRPTKVADLGCGNGLLVYLLAKECIDGVGFDECSIDPTCSKSLEIFEGVDLLIGNHSDELTPWIPVLAAKLKCNFFLLPCCPFDFFRKFSKCSRKDLQGVGVSDTYYAFGEDLIKKLGFNLHIDRLRILSRKGLKTRICSFGTVPDQSLPANISQVTDHLLEFAKRAKPNFVARPAIEEDKNCSKLPGEFQRRITRKIAEYLLQKDEKSSE</sequence>
<dbReference type="InterPro" id="IPR029063">
    <property type="entry name" value="SAM-dependent_MTases_sf"/>
</dbReference>
<comment type="caution">
    <text evidence="11">The sequence shown here is derived from an EMBL/GenBank/DDBJ whole genome shotgun (WGS) entry which is preliminary data.</text>
</comment>
<comment type="similarity">
    <text evidence="3 10">Belongs to the TRM44 family.</text>
</comment>
<keyword evidence="4 10" id="KW-0963">Cytoplasm</keyword>
<evidence type="ECO:0000256" key="7">
    <source>
        <dbReference type="ARBA" id="ARBA00022691"/>
    </source>
</evidence>
<name>A0AAD4QX39_9BILA</name>
<dbReference type="SUPFAM" id="SSF53335">
    <property type="entry name" value="S-adenosyl-L-methionine-dependent methyltransferases"/>
    <property type="match status" value="1"/>
</dbReference>
<proteinExistence type="inferred from homology"/>
<dbReference type="InterPro" id="IPR011671">
    <property type="entry name" value="tRNA_uracil_MeTrfase"/>
</dbReference>
<evidence type="ECO:0000256" key="5">
    <source>
        <dbReference type="ARBA" id="ARBA00022603"/>
    </source>
</evidence>
<keyword evidence="5 10" id="KW-0489">Methyltransferase</keyword>
<evidence type="ECO:0000256" key="3">
    <source>
        <dbReference type="ARBA" id="ARBA00009056"/>
    </source>
</evidence>